<proteinExistence type="predicted"/>
<feature type="region of interest" description="Disordered" evidence="1">
    <location>
        <begin position="36"/>
        <end position="68"/>
    </location>
</feature>
<name>A0ABP5ZBM6_9ACTN</name>
<evidence type="ECO:0000313" key="2">
    <source>
        <dbReference type="EMBL" id="GAA2495252.1"/>
    </source>
</evidence>
<feature type="compositionally biased region" description="Low complexity" evidence="1">
    <location>
        <begin position="48"/>
        <end position="60"/>
    </location>
</feature>
<evidence type="ECO:0000313" key="3">
    <source>
        <dbReference type="Proteomes" id="UP001501358"/>
    </source>
</evidence>
<organism evidence="2 3">
    <name type="scientific">Streptomyces thermolineatus</name>
    <dbReference type="NCBI Taxonomy" id="44033"/>
    <lineage>
        <taxon>Bacteria</taxon>
        <taxon>Bacillati</taxon>
        <taxon>Actinomycetota</taxon>
        <taxon>Actinomycetes</taxon>
        <taxon>Kitasatosporales</taxon>
        <taxon>Streptomycetaceae</taxon>
        <taxon>Streptomyces</taxon>
    </lineage>
</organism>
<dbReference type="RefSeq" id="WP_344384061.1">
    <property type="nucleotide sequence ID" value="NZ_BAAATA010000019.1"/>
</dbReference>
<feature type="region of interest" description="Disordered" evidence="1">
    <location>
        <begin position="95"/>
        <end position="150"/>
    </location>
</feature>
<sequence>MEPISTALLAALAGGAGGELGRQAWAWLGALARTPFRRSAGDSPDAPEPGSGEAELAGLEETPDDPARAHALSTALAVRAALDAQFRAELRRWHEQAKQAPAGGGNVHNTIGNGTFSAPVLQGRDFTGISFTSPHPPPDTPGTGAPSARG</sequence>
<comment type="caution">
    <text evidence="2">The sequence shown here is derived from an EMBL/GenBank/DDBJ whole genome shotgun (WGS) entry which is preliminary data.</text>
</comment>
<evidence type="ECO:0000256" key="1">
    <source>
        <dbReference type="SAM" id="MobiDB-lite"/>
    </source>
</evidence>
<accession>A0ABP5ZBM6</accession>
<dbReference type="Proteomes" id="UP001501358">
    <property type="component" value="Unassembled WGS sequence"/>
</dbReference>
<feature type="compositionally biased region" description="Polar residues" evidence="1">
    <location>
        <begin position="107"/>
        <end position="116"/>
    </location>
</feature>
<keyword evidence="3" id="KW-1185">Reference proteome</keyword>
<dbReference type="EMBL" id="BAAATA010000019">
    <property type="protein sequence ID" value="GAA2495252.1"/>
    <property type="molecule type" value="Genomic_DNA"/>
</dbReference>
<gene>
    <name evidence="2" type="ORF">GCM10010406_34320</name>
</gene>
<protein>
    <submittedName>
        <fullName evidence="2">Uncharacterized protein</fullName>
    </submittedName>
</protein>
<reference evidence="3" key="1">
    <citation type="journal article" date="2019" name="Int. J. Syst. Evol. Microbiol.">
        <title>The Global Catalogue of Microorganisms (GCM) 10K type strain sequencing project: providing services to taxonomists for standard genome sequencing and annotation.</title>
        <authorList>
            <consortium name="The Broad Institute Genomics Platform"/>
            <consortium name="The Broad Institute Genome Sequencing Center for Infectious Disease"/>
            <person name="Wu L."/>
            <person name="Ma J."/>
        </authorList>
    </citation>
    <scope>NUCLEOTIDE SEQUENCE [LARGE SCALE GENOMIC DNA]</scope>
    <source>
        <strain evidence="3">JCM 6307</strain>
    </source>
</reference>